<dbReference type="RefSeq" id="WP_167075262.1">
    <property type="nucleotide sequence ID" value="NZ_JAAOZC010000012.1"/>
</dbReference>
<evidence type="ECO:0000313" key="1">
    <source>
        <dbReference type="EMBL" id="NIJ09535.1"/>
    </source>
</evidence>
<dbReference type="Proteomes" id="UP000727456">
    <property type="component" value="Unassembled WGS sequence"/>
</dbReference>
<proteinExistence type="predicted"/>
<evidence type="ECO:0000313" key="2">
    <source>
        <dbReference type="Proteomes" id="UP000727456"/>
    </source>
</evidence>
<keyword evidence="2" id="KW-1185">Reference proteome</keyword>
<comment type="caution">
    <text evidence="1">The sequence shown here is derived from an EMBL/GenBank/DDBJ whole genome shotgun (WGS) entry which is preliminary data.</text>
</comment>
<gene>
    <name evidence="1" type="ORF">FHS31_003168</name>
</gene>
<organism evidence="1 2">
    <name type="scientific">Sphingomonas vulcanisoli</name>
    <dbReference type="NCBI Taxonomy" id="1658060"/>
    <lineage>
        <taxon>Bacteria</taxon>
        <taxon>Pseudomonadati</taxon>
        <taxon>Pseudomonadota</taxon>
        <taxon>Alphaproteobacteria</taxon>
        <taxon>Sphingomonadales</taxon>
        <taxon>Sphingomonadaceae</taxon>
        <taxon>Sphingomonas</taxon>
    </lineage>
</organism>
<reference evidence="1 2" key="1">
    <citation type="submission" date="2020-03" db="EMBL/GenBank/DDBJ databases">
        <title>Genomic Encyclopedia of Type Strains, Phase III (KMG-III): the genomes of soil and plant-associated and newly described type strains.</title>
        <authorList>
            <person name="Whitman W."/>
        </authorList>
    </citation>
    <scope>NUCLEOTIDE SEQUENCE [LARGE SCALE GENOMIC DNA]</scope>
    <source>
        <strain evidence="1 2">CECT 8804</strain>
    </source>
</reference>
<protein>
    <submittedName>
        <fullName evidence="1">Uncharacterized protein</fullName>
    </submittedName>
</protein>
<accession>A0ABX0U0L1</accession>
<name>A0ABX0U0L1_9SPHN</name>
<dbReference type="EMBL" id="JAAOZC010000012">
    <property type="protein sequence ID" value="NIJ09535.1"/>
    <property type="molecule type" value="Genomic_DNA"/>
</dbReference>
<sequence>MLDASGRIRRQQLVPRRLDGPSAKRLISGEQTPKTLVIANDIRPLAFGNSWTSVDEVPESVSAVDAPFVFEGNARSRKVIGEMMVISPLLNYFRGVASPSVTAEQNASTLSKLSMR</sequence>